<evidence type="ECO:0000313" key="10">
    <source>
        <dbReference type="EMBL" id="TMQ68453.1"/>
    </source>
</evidence>
<gene>
    <name evidence="10" type="ORF">E6K78_01205</name>
</gene>
<dbReference type="PANTHER" id="PTHR24221:SF654">
    <property type="entry name" value="ATP-BINDING CASSETTE SUB-FAMILY B MEMBER 6"/>
    <property type="match status" value="1"/>
</dbReference>
<dbReference type="InterPro" id="IPR027417">
    <property type="entry name" value="P-loop_NTPase"/>
</dbReference>
<comment type="caution">
    <text evidence="10">The sequence shown here is derived from an EMBL/GenBank/DDBJ whole genome shotgun (WGS) entry which is preliminary data.</text>
</comment>
<feature type="domain" description="ABC transporter" evidence="8">
    <location>
        <begin position="376"/>
        <end position="596"/>
    </location>
</feature>
<evidence type="ECO:0000313" key="11">
    <source>
        <dbReference type="Proteomes" id="UP000316609"/>
    </source>
</evidence>
<feature type="transmembrane region" description="Helical" evidence="7">
    <location>
        <begin position="92"/>
        <end position="117"/>
    </location>
</feature>
<evidence type="ECO:0000256" key="3">
    <source>
        <dbReference type="ARBA" id="ARBA00022741"/>
    </source>
</evidence>
<sequence>MFHASDGRRRRGDQRGPGVTLTRKLLYLVDLSGRYRLLVVVLMCSIGAGLEGIGLGLILPFITLISDPAIVHSSRWLGWLARRSGATSHYQLVIWSGLALLLAYVAKNAYLAFMYYVPYRFLYRHEAAVGQRLFHAYLCGPYLFHLRRDPTELLKNIRVEVPLMFNQVIIPLFTVASEAMVGVVIVGLLVMIEPIPALVAAGFLGGVTSIFYRSIRRRIGELGEREQKYRTEMFQWVGRGLAGFKEITVLGRQRFFVDSFAKTSAARARAVAFFQATAQIPRLFIETIAVAAVTLIVVMMLAQGRRLDGVLPILALFAAATFRLIPSLSRIVHAFSIIRYYKPSITVVYDDLRLLETNFGHEPPAIGERVRFERAIELRNVSYAYPGGEPVLRDVSLTIAKGRSVALVGPSGAGKTTVVDLLIGLLQPTAGEVTIDGSRLEGRAASWQRQIGYVPQSIYLSDDTIRRNVAFGVPDHEIDNVRVWSVLALAQLTEFVAGLHAGFDTRVGERGARLSGGQRQRLGIARALYHGPEVLVMDEATSALDDETEAAVRTAIERLRGAMTIIVIAHRASTVAKCDITLALPEPSGSVHTVPA</sequence>
<protein>
    <submittedName>
        <fullName evidence="10">ABC transporter ATP-binding protein</fullName>
    </submittedName>
</protein>
<dbReference type="SMART" id="SM00382">
    <property type="entry name" value="AAA"/>
    <property type="match status" value="1"/>
</dbReference>
<keyword evidence="5 7" id="KW-1133">Transmembrane helix</keyword>
<organism evidence="10 11">
    <name type="scientific">Eiseniibacteriota bacterium</name>
    <dbReference type="NCBI Taxonomy" id="2212470"/>
    <lineage>
        <taxon>Bacteria</taxon>
        <taxon>Candidatus Eiseniibacteriota</taxon>
    </lineage>
</organism>
<feature type="transmembrane region" description="Helical" evidence="7">
    <location>
        <begin position="37"/>
        <end position="65"/>
    </location>
</feature>
<dbReference type="GO" id="GO:0016887">
    <property type="term" value="F:ATP hydrolysis activity"/>
    <property type="evidence" value="ECO:0007669"/>
    <property type="project" value="InterPro"/>
</dbReference>
<dbReference type="InterPro" id="IPR003439">
    <property type="entry name" value="ABC_transporter-like_ATP-bd"/>
</dbReference>
<evidence type="ECO:0000256" key="7">
    <source>
        <dbReference type="SAM" id="Phobius"/>
    </source>
</evidence>
<evidence type="ECO:0000256" key="4">
    <source>
        <dbReference type="ARBA" id="ARBA00022840"/>
    </source>
</evidence>
<dbReference type="SUPFAM" id="SSF52540">
    <property type="entry name" value="P-loop containing nucleoside triphosphate hydrolases"/>
    <property type="match status" value="1"/>
</dbReference>
<dbReference type="InterPro" id="IPR011527">
    <property type="entry name" value="ABC1_TM_dom"/>
</dbReference>
<dbReference type="InterPro" id="IPR017871">
    <property type="entry name" value="ABC_transporter-like_CS"/>
</dbReference>
<keyword evidence="3" id="KW-0547">Nucleotide-binding</keyword>
<dbReference type="GO" id="GO:0005886">
    <property type="term" value="C:plasma membrane"/>
    <property type="evidence" value="ECO:0007669"/>
    <property type="project" value="UniProtKB-SubCell"/>
</dbReference>
<feature type="domain" description="ABC transmembrane type-1" evidence="9">
    <location>
        <begin position="73"/>
        <end position="338"/>
    </location>
</feature>
<dbReference type="Pfam" id="PF00005">
    <property type="entry name" value="ABC_tran"/>
    <property type="match status" value="1"/>
</dbReference>
<keyword evidence="4 10" id="KW-0067">ATP-binding</keyword>
<comment type="subcellular location">
    <subcellularLocation>
        <location evidence="1">Cell membrane</location>
        <topology evidence="1">Multi-pass membrane protein</topology>
    </subcellularLocation>
</comment>
<proteinExistence type="predicted"/>
<feature type="transmembrane region" description="Helical" evidence="7">
    <location>
        <begin position="283"/>
        <end position="303"/>
    </location>
</feature>
<dbReference type="InterPro" id="IPR039421">
    <property type="entry name" value="Type_1_exporter"/>
</dbReference>
<dbReference type="AlphaFoldDB" id="A0A538TXX7"/>
<dbReference type="PANTHER" id="PTHR24221">
    <property type="entry name" value="ATP-BINDING CASSETTE SUB-FAMILY B"/>
    <property type="match status" value="1"/>
</dbReference>
<evidence type="ECO:0000256" key="6">
    <source>
        <dbReference type="ARBA" id="ARBA00023136"/>
    </source>
</evidence>
<dbReference type="InterPro" id="IPR036640">
    <property type="entry name" value="ABC1_TM_sf"/>
</dbReference>
<dbReference type="SUPFAM" id="SSF90123">
    <property type="entry name" value="ABC transporter transmembrane region"/>
    <property type="match status" value="1"/>
</dbReference>
<reference evidence="10 11" key="1">
    <citation type="journal article" date="2019" name="Nat. Microbiol.">
        <title>Mediterranean grassland soil C-N compound turnover is dependent on rainfall and depth, and is mediated by genomically divergent microorganisms.</title>
        <authorList>
            <person name="Diamond S."/>
            <person name="Andeer P.F."/>
            <person name="Li Z."/>
            <person name="Crits-Christoph A."/>
            <person name="Burstein D."/>
            <person name="Anantharaman K."/>
            <person name="Lane K.R."/>
            <person name="Thomas B.C."/>
            <person name="Pan C."/>
            <person name="Northen T.R."/>
            <person name="Banfield J.F."/>
        </authorList>
    </citation>
    <scope>NUCLEOTIDE SEQUENCE [LARGE SCALE GENOMIC DNA]</scope>
    <source>
        <strain evidence="10">WS_8</strain>
    </source>
</reference>
<dbReference type="GO" id="GO:0034040">
    <property type="term" value="F:ATPase-coupled lipid transmembrane transporter activity"/>
    <property type="evidence" value="ECO:0007669"/>
    <property type="project" value="TreeGrafter"/>
</dbReference>
<dbReference type="Gene3D" id="1.20.1560.10">
    <property type="entry name" value="ABC transporter type 1, transmembrane domain"/>
    <property type="match status" value="1"/>
</dbReference>
<dbReference type="GO" id="GO:0005524">
    <property type="term" value="F:ATP binding"/>
    <property type="evidence" value="ECO:0007669"/>
    <property type="project" value="UniProtKB-KW"/>
</dbReference>
<evidence type="ECO:0000256" key="1">
    <source>
        <dbReference type="ARBA" id="ARBA00004651"/>
    </source>
</evidence>
<keyword evidence="6 7" id="KW-0472">Membrane</keyword>
<evidence type="ECO:0000259" key="8">
    <source>
        <dbReference type="PROSITE" id="PS50893"/>
    </source>
</evidence>
<keyword evidence="2 7" id="KW-0812">Transmembrane</keyword>
<dbReference type="EMBL" id="VBOY01000009">
    <property type="protein sequence ID" value="TMQ68453.1"/>
    <property type="molecule type" value="Genomic_DNA"/>
</dbReference>
<dbReference type="Gene3D" id="3.40.50.300">
    <property type="entry name" value="P-loop containing nucleotide triphosphate hydrolases"/>
    <property type="match status" value="1"/>
</dbReference>
<dbReference type="Proteomes" id="UP000316609">
    <property type="component" value="Unassembled WGS sequence"/>
</dbReference>
<dbReference type="GO" id="GO:0140359">
    <property type="term" value="F:ABC-type transporter activity"/>
    <property type="evidence" value="ECO:0007669"/>
    <property type="project" value="InterPro"/>
</dbReference>
<accession>A0A538TXX7</accession>
<feature type="transmembrane region" description="Helical" evidence="7">
    <location>
        <begin position="168"/>
        <end position="189"/>
    </location>
</feature>
<name>A0A538TXX7_UNCEI</name>
<dbReference type="PROSITE" id="PS00211">
    <property type="entry name" value="ABC_TRANSPORTER_1"/>
    <property type="match status" value="1"/>
</dbReference>
<feature type="transmembrane region" description="Helical" evidence="7">
    <location>
        <begin position="195"/>
        <end position="215"/>
    </location>
</feature>
<dbReference type="PROSITE" id="PS50929">
    <property type="entry name" value="ABC_TM1F"/>
    <property type="match status" value="1"/>
</dbReference>
<dbReference type="InterPro" id="IPR003593">
    <property type="entry name" value="AAA+_ATPase"/>
</dbReference>
<evidence type="ECO:0000256" key="2">
    <source>
        <dbReference type="ARBA" id="ARBA00022692"/>
    </source>
</evidence>
<dbReference type="PROSITE" id="PS50893">
    <property type="entry name" value="ABC_TRANSPORTER_2"/>
    <property type="match status" value="1"/>
</dbReference>
<evidence type="ECO:0000259" key="9">
    <source>
        <dbReference type="PROSITE" id="PS50929"/>
    </source>
</evidence>
<evidence type="ECO:0000256" key="5">
    <source>
        <dbReference type="ARBA" id="ARBA00022989"/>
    </source>
</evidence>